<dbReference type="EMBL" id="CATNWA010018550">
    <property type="protein sequence ID" value="CAI9608061.1"/>
    <property type="molecule type" value="Genomic_DNA"/>
</dbReference>
<comment type="caution">
    <text evidence="1">The sequence shown here is derived from an EMBL/GenBank/DDBJ whole genome shotgun (WGS) entry which is preliminary data.</text>
</comment>
<gene>
    <name evidence="1" type="ORF">SPARVUS_LOCUS14042164</name>
</gene>
<name>A0ABN9GH26_9NEOB</name>
<evidence type="ECO:0000313" key="2">
    <source>
        <dbReference type="Proteomes" id="UP001162483"/>
    </source>
</evidence>
<evidence type="ECO:0000313" key="1">
    <source>
        <dbReference type="EMBL" id="CAI9608061.1"/>
    </source>
</evidence>
<organism evidence="1 2">
    <name type="scientific">Staurois parvus</name>
    <dbReference type="NCBI Taxonomy" id="386267"/>
    <lineage>
        <taxon>Eukaryota</taxon>
        <taxon>Metazoa</taxon>
        <taxon>Chordata</taxon>
        <taxon>Craniata</taxon>
        <taxon>Vertebrata</taxon>
        <taxon>Euteleostomi</taxon>
        <taxon>Amphibia</taxon>
        <taxon>Batrachia</taxon>
        <taxon>Anura</taxon>
        <taxon>Neobatrachia</taxon>
        <taxon>Ranoidea</taxon>
        <taxon>Ranidae</taxon>
        <taxon>Staurois</taxon>
    </lineage>
</organism>
<keyword evidence="2" id="KW-1185">Reference proteome</keyword>
<sequence length="44" mass="4998">MTEQGVWLGPLVPVKITLKVSAYQDNLDNFMLPTLWEEFGDGPF</sequence>
<accession>A0ABN9GH26</accession>
<dbReference type="Proteomes" id="UP001162483">
    <property type="component" value="Unassembled WGS sequence"/>
</dbReference>
<feature type="non-terminal residue" evidence="1">
    <location>
        <position position="44"/>
    </location>
</feature>
<reference evidence="1" key="1">
    <citation type="submission" date="2023-05" db="EMBL/GenBank/DDBJ databases">
        <authorList>
            <person name="Stuckert A."/>
        </authorList>
    </citation>
    <scope>NUCLEOTIDE SEQUENCE</scope>
</reference>
<proteinExistence type="predicted"/>
<protein>
    <submittedName>
        <fullName evidence="1">Uncharacterized protein</fullName>
    </submittedName>
</protein>